<dbReference type="PATRIC" id="fig|1240678.4.peg.8347"/>
<dbReference type="AlphaFoldDB" id="A0A0D7CB29"/>
<dbReference type="InterPro" id="IPR011235">
    <property type="entry name" value="MepB-like"/>
</dbReference>
<gene>
    <name evidence="1" type="ORF">SNA_39225</name>
</gene>
<sequence>MHDELLAAKTSVYDPAGLRCSQPVPEAESAEYAAHSFTVDGREVRFRAAKTTPTKTGQFVTVWKRRDGGPIEPYGIEDPVDLFVISTREGEHVGQFVFPCEVLAARDIVSRNGSGGKRGIRVYPPWAMTTSRQARATQKWQVEHFLPVPAPAPADPAHTRRLYRA</sequence>
<protein>
    <submittedName>
        <fullName evidence="1">MepB domain containing protein</fullName>
    </submittedName>
</protein>
<dbReference type="InterPro" id="IPR038231">
    <property type="entry name" value="MepB-like_sf"/>
</dbReference>
<comment type="caution">
    <text evidence="1">The sequence shown here is derived from an EMBL/GenBank/DDBJ whole genome shotgun (WGS) entry which is preliminary data.</text>
</comment>
<reference evidence="1 2" key="1">
    <citation type="submission" date="2014-09" db="EMBL/GenBank/DDBJ databases">
        <title>Draft genome sequence of Streptomyces natalensis ATCC 27448, producer of the antifungal pimaricin.</title>
        <authorList>
            <person name="Mendes M.V."/>
            <person name="Beites T."/>
            <person name="Pires S."/>
            <person name="Santos C.L."/>
            <person name="Moradas-Ferreira P."/>
        </authorList>
    </citation>
    <scope>NUCLEOTIDE SEQUENCE [LARGE SCALE GENOMIC DNA]</scope>
    <source>
        <strain evidence="1 2">ATCC 27448</strain>
    </source>
</reference>
<keyword evidence="2" id="KW-1185">Reference proteome</keyword>
<dbReference type="PIRSF" id="PIRSF032285">
    <property type="entry name" value="UCP032285"/>
    <property type="match status" value="1"/>
</dbReference>
<proteinExistence type="predicted"/>
<dbReference type="EMBL" id="JRKI01000063">
    <property type="protein sequence ID" value="KIZ13479.1"/>
    <property type="molecule type" value="Genomic_DNA"/>
</dbReference>
<dbReference type="Proteomes" id="UP000032458">
    <property type="component" value="Unassembled WGS sequence"/>
</dbReference>
<name>A0A0D7CB29_9ACTN</name>
<organism evidence="1 2">
    <name type="scientific">Streptomyces natalensis ATCC 27448</name>
    <dbReference type="NCBI Taxonomy" id="1240678"/>
    <lineage>
        <taxon>Bacteria</taxon>
        <taxon>Bacillati</taxon>
        <taxon>Actinomycetota</taxon>
        <taxon>Actinomycetes</taxon>
        <taxon>Kitasatosporales</taxon>
        <taxon>Streptomycetaceae</taxon>
        <taxon>Streptomyces</taxon>
    </lineage>
</organism>
<accession>A0A0D7CB29</accession>
<dbReference type="Pfam" id="PF08877">
    <property type="entry name" value="MepB-like"/>
    <property type="match status" value="1"/>
</dbReference>
<evidence type="ECO:0000313" key="2">
    <source>
        <dbReference type="Proteomes" id="UP000032458"/>
    </source>
</evidence>
<evidence type="ECO:0000313" key="1">
    <source>
        <dbReference type="EMBL" id="KIZ13479.1"/>
    </source>
</evidence>
<dbReference type="Gene3D" id="3.40.1350.140">
    <property type="entry name" value="MepB-like"/>
    <property type="match status" value="1"/>
</dbReference>